<keyword evidence="5" id="KW-0378">Hydrolase</keyword>
<dbReference type="Proteomes" id="UP000663833">
    <property type="component" value="Unassembled WGS sequence"/>
</dbReference>
<keyword evidence="6" id="KW-1015">Disulfide bond</keyword>
<dbReference type="GO" id="GO:0006308">
    <property type="term" value="P:DNA catabolic process"/>
    <property type="evidence" value="ECO:0007669"/>
    <property type="project" value="InterPro"/>
</dbReference>
<keyword evidence="9" id="KW-0732">Signal</keyword>
<evidence type="ECO:0000256" key="7">
    <source>
        <dbReference type="ARBA" id="ARBA00023180"/>
    </source>
</evidence>
<keyword evidence="8" id="KW-0812">Transmembrane</keyword>
<evidence type="ECO:0000256" key="6">
    <source>
        <dbReference type="ARBA" id="ARBA00023157"/>
    </source>
</evidence>
<feature type="chain" id="PRO_5036232082" description="Aspergillus nuclease S(1)" evidence="9">
    <location>
        <begin position="22"/>
        <end position="342"/>
    </location>
</feature>
<dbReference type="AlphaFoldDB" id="A0A817RQ22"/>
<feature type="transmembrane region" description="Helical" evidence="8">
    <location>
        <begin position="299"/>
        <end position="321"/>
    </location>
</feature>
<keyword evidence="8" id="KW-0472">Membrane</keyword>
<dbReference type="Gene3D" id="1.10.575.10">
    <property type="entry name" value="P1 Nuclease"/>
    <property type="match status" value="1"/>
</dbReference>
<keyword evidence="3" id="KW-0479">Metal-binding</keyword>
<dbReference type="SUPFAM" id="SSF48537">
    <property type="entry name" value="Phospholipase C/P1 nuclease"/>
    <property type="match status" value="1"/>
</dbReference>
<evidence type="ECO:0000256" key="2">
    <source>
        <dbReference type="ARBA" id="ARBA00022722"/>
    </source>
</evidence>
<keyword evidence="7" id="KW-0325">Glycoprotein</keyword>
<dbReference type="GO" id="GO:0046872">
    <property type="term" value="F:metal ion binding"/>
    <property type="evidence" value="ECO:0007669"/>
    <property type="project" value="UniProtKB-KW"/>
</dbReference>
<evidence type="ECO:0000256" key="5">
    <source>
        <dbReference type="ARBA" id="ARBA00022801"/>
    </source>
</evidence>
<comment type="similarity">
    <text evidence="1">Belongs to the nuclease type I family.</text>
</comment>
<dbReference type="GO" id="GO:0003676">
    <property type="term" value="F:nucleic acid binding"/>
    <property type="evidence" value="ECO:0007669"/>
    <property type="project" value="InterPro"/>
</dbReference>
<gene>
    <name evidence="11" type="ORF">HFQ381_LOCUS13073</name>
    <name evidence="10" type="ORF">LUA448_LOCUS5229</name>
</gene>
<dbReference type="EMBL" id="CAJOBO010000810">
    <property type="protein sequence ID" value="CAF4293520.1"/>
    <property type="molecule type" value="Genomic_DNA"/>
</dbReference>
<organism evidence="10 12">
    <name type="scientific">Rotaria socialis</name>
    <dbReference type="NCBI Taxonomy" id="392032"/>
    <lineage>
        <taxon>Eukaryota</taxon>
        <taxon>Metazoa</taxon>
        <taxon>Spiralia</taxon>
        <taxon>Gnathifera</taxon>
        <taxon>Rotifera</taxon>
        <taxon>Eurotatoria</taxon>
        <taxon>Bdelloidea</taxon>
        <taxon>Philodinida</taxon>
        <taxon>Philodinidae</taxon>
        <taxon>Rotaria</taxon>
    </lineage>
</organism>
<evidence type="ECO:0008006" key="13">
    <source>
        <dbReference type="Google" id="ProtNLM"/>
    </source>
</evidence>
<dbReference type="Pfam" id="PF02265">
    <property type="entry name" value="S1-P1_nuclease"/>
    <property type="match status" value="1"/>
</dbReference>
<dbReference type="EMBL" id="CAJNYD010000431">
    <property type="protein sequence ID" value="CAF3258124.1"/>
    <property type="molecule type" value="Genomic_DNA"/>
</dbReference>
<accession>A0A817RQ22</accession>
<evidence type="ECO:0000313" key="12">
    <source>
        <dbReference type="Proteomes" id="UP000663833"/>
    </source>
</evidence>
<keyword evidence="4" id="KW-0255">Endonuclease</keyword>
<dbReference type="GO" id="GO:0004519">
    <property type="term" value="F:endonuclease activity"/>
    <property type="evidence" value="ECO:0007669"/>
    <property type="project" value="UniProtKB-KW"/>
</dbReference>
<protein>
    <recommendedName>
        <fullName evidence="13">Aspergillus nuclease S(1)</fullName>
    </recommendedName>
</protein>
<proteinExistence type="inferred from homology"/>
<evidence type="ECO:0000256" key="3">
    <source>
        <dbReference type="ARBA" id="ARBA00022723"/>
    </source>
</evidence>
<dbReference type="InterPro" id="IPR008947">
    <property type="entry name" value="PLipase_C/P1_nuclease_dom_sf"/>
</dbReference>
<feature type="signal peptide" evidence="9">
    <location>
        <begin position="1"/>
        <end position="21"/>
    </location>
</feature>
<dbReference type="InterPro" id="IPR003154">
    <property type="entry name" value="S1/P1nuclease"/>
</dbReference>
<keyword evidence="2" id="KW-0540">Nuclease</keyword>
<name>A0A817RQ22_9BILA</name>
<evidence type="ECO:0000256" key="4">
    <source>
        <dbReference type="ARBA" id="ARBA00022759"/>
    </source>
</evidence>
<dbReference type="PANTHER" id="PTHR33146">
    <property type="entry name" value="ENDONUCLEASE 4"/>
    <property type="match status" value="1"/>
</dbReference>
<dbReference type="PANTHER" id="PTHR33146:SF26">
    <property type="entry name" value="ENDONUCLEASE 4"/>
    <property type="match status" value="1"/>
</dbReference>
<keyword evidence="8" id="KW-1133">Transmembrane helix</keyword>
<sequence>MTASFLLFILILEAIVPSVHGWGLEGHALVVHLAESQLTPEASEWIKPLLPWFVFGNLTAVASWADDIIHDNSNHFDYINWQWTRALHYIDMPDWNCNYDPQRDCKNDICVDGALRNYSQRLIAADLDHIQHKEALMFLVHFAGDVHQPLHVSFAGDLGGNRVKGFFMNNSRETNLHSLWDSGLIHWRISHEFQSNFDLYYEYLYTLMRNQTPTIHNDDFKQWIIESATLVCQQVYFDETNVTMNASAIFHLGNIYYMKNIPVVEQRIIRGGQRLGSLLNRLAANRPKSPASSPEKLCWGTIALIVVIAIELVVVILVFIGTRMAKRLKEKTTLSFSNPFMK</sequence>
<evidence type="ECO:0000313" key="10">
    <source>
        <dbReference type="EMBL" id="CAF3258124.1"/>
    </source>
</evidence>
<evidence type="ECO:0000313" key="11">
    <source>
        <dbReference type="EMBL" id="CAF4293520.1"/>
    </source>
</evidence>
<dbReference type="CDD" id="cd11010">
    <property type="entry name" value="S1-P1_nuclease"/>
    <property type="match status" value="1"/>
</dbReference>
<evidence type="ECO:0000256" key="8">
    <source>
        <dbReference type="SAM" id="Phobius"/>
    </source>
</evidence>
<dbReference type="GO" id="GO:0016788">
    <property type="term" value="F:hydrolase activity, acting on ester bonds"/>
    <property type="evidence" value="ECO:0007669"/>
    <property type="project" value="InterPro"/>
</dbReference>
<comment type="caution">
    <text evidence="10">The sequence shown here is derived from an EMBL/GenBank/DDBJ whole genome shotgun (WGS) entry which is preliminary data.</text>
</comment>
<reference evidence="10" key="1">
    <citation type="submission" date="2021-02" db="EMBL/GenBank/DDBJ databases">
        <authorList>
            <person name="Nowell W R."/>
        </authorList>
    </citation>
    <scope>NUCLEOTIDE SEQUENCE</scope>
</reference>
<dbReference type="Proteomes" id="UP000663851">
    <property type="component" value="Unassembled WGS sequence"/>
</dbReference>
<evidence type="ECO:0000256" key="1">
    <source>
        <dbReference type="ARBA" id="ARBA00009547"/>
    </source>
</evidence>
<evidence type="ECO:0000256" key="9">
    <source>
        <dbReference type="SAM" id="SignalP"/>
    </source>
</evidence>